<feature type="domain" description="UspA" evidence="2">
    <location>
        <begin position="3"/>
        <end position="144"/>
    </location>
</feature>
<dbReference type="EMBL" id="SKFG01000027">
    <property type="protein sequence ID" value="TCZ74242.1"/>
    <property type="molecule type" value="Genomic_DNA"/>
</dbReference>
<reference evidence="3 4" key="1">
    <citation type="submission" date="2019-03" db="EMBL/GenBank/DDBJ databases">
        <authorList>
            <person name="Kim M.K.M."/>
        </authorList>
    </citation>
    <scope>NUCLEOTIDE SEQUENCE [LARGE SCALE GENOMIC DNA]</scope>
    <source>
        <strain evidence="3 4">18JY21-1</strain>
    </source>
</reference>
<dbReference type="AlphaFoldDB" id="A0A4V2WN56"/>
<dbReference type="PANTHER" id="PTHR46268:SF6">
    <property type="entry name" value="UNIVERSAL STRESS PROTEIN UP12"/>
    <property type="match status" value="1"/>
</dbReference>
<dbReference type="Proteomes" id="UP000295418">
    <property type="component" value="Unassembled WGS sequence"/>
</dbReference>
<name>A0A4V2WN56_9BACL</name>
<evidence type="ECO:0000259" key="2">
    <source>
        <dbReference type="Pfam" id="PF00582"/>
    </source>
</evidence>
<dbReference type="SUPFAM" id="SSF52402">
    <property type="entry name" value="Adenine nucleotide alpha hydrolases-like"/>
    <property type="match status" value="1"/>
</dbReference>
<dbReference type="CDD" id="cd00293">
    <property type="entry name" value="USP-like"/>
    <property type="match status" value="1"/>
</dbReference>
<dbReference type="PRINTS" id="PR01438">
    <property type="entry name" value="UNVRSLSTRESS"/>
</dbReference>
<comment type="caution">
    <text evidence="3">The sequence shown here is derived from an EMBL/GenBank/DDBJ whole genome shotgun (WGS) entry which is preliminary data.</text>
</comment>
<proteinExistence type="inferred from homology"/>
<organism evidence="3 4">
    <name type="scientific">Paenibacillus albiflavus</name>
    <dbReference type="NCBI Taxonomy" id="2545760"/>
    <lineage>
        <taxon>Bacteria</taxon>
        <taxon>Bacillati</taxon>
        <taxon>Bacillota</taxon>
        <taxon>Bacilli</taxon>
        <taxon>Bacillales</taxon>
        <taxon>Paenibacillaceae</taxon>
        <taxon>Paenibacillus</taxon>
    </lineage>
</organism>
<dbReference type="RefSeq" id="WP_132419810.1">
    <property type="nucleotide sequence ID" value="NZ_SKFG01000027.1"/>
</dbReference>
<dbReference type="InterPro" id="IPR006015">
    <property type="entry name" value="Universal_stress_UspA"/>
</dbReference>
<evidence type="ECO:0000256" key="1">
    <source>
        <dbReference type="ARBA" id="ARBA00008791"/>
    </source>
</evidence>
<keyword evidence="4" id="KW-1185">Reference proteome</keyword>
<gene>
    <name evidence="3" type="ORF">E0485_19850</name>
</gene>
<dbReference type="OrthoDB" id="9777884at2"/>
<dbReference type="Pfam" id="PF00582">
    <property type="entry name" value="Usp"/>
    <property type="match status" value="1"/>
</dbReference>
<comment type="similarity">
    <text evidence="1">Belongs to the universal stress protein A family.</text>
</comment>
<dbReference type="InterPro" id="IPR014729">
    <property type="entry name" value="Rossmann-like_a/b/a_fold"/>
</dbReference>
<evidence type="ECO:0000313" key="3">
    <source>
        <dbReference type="EMBL" id="TCZ74242.1"/>
    </source>
</evidence>
<dbReference type="PANTHER" id="PTHR46268">
    <property type="entry name" value="STRESS RESPONSE PROTEIN NHAX"/>
    <property type="match status" value="1"/>
</dbReference>
<protein>
    <submittedName>
        <fullName evidence="3">Universal stress protein</fullName>
    </submittedName>
</protein>
<dbReference type="Gene3D" id="3.40.50.620">
    <property type="entry name" value="HUPs"/>
    <property type="match status" value="1"/>
</dbReference>
<sequence>MLFHKILVAFDGSKASNQALDKAIELTKVTPNAELEIVHVLQFPNFVIGEAMINTPIYIRDDYYQSAEKVRDEAKARVADLGITANVTLLEGGAAESILEFAEDKQCDLIVIGSRGLGGIREFFLGSVSHNVVQHAKIPVLIAK</sequence>
<evidence type="ECO:0000313" key="4">
    <source>
        <dbReference type="Proteomes" id="UP000295418"/>
    </source>
</evidence>
<dbReference type="InterPro" id="IPR006016">
    <property type="entry name" value="UspA"/>
</dbReference>
<accession>A0A4V2WN56</accession>